<accession>A0A374N2W2</accession>
<dbReference type="EMBL" id="QSOF01000005">
    <property type="protein sequence ID" value="RGI77948.1"/>
    <property type="molecule type" value="Genomic_DNA"/>
</dbReference>
<evidence type="ECO:0000313" key="3">
    <source>
        <dbReference type="EMBL" id="RGI77948.1"/>
    </source>
</evidence>
<dbReference type="AlphaFoldDB" id="A0A374N2W2"/>
<keyword evidence="3" id="KW-0012">Acyltransferase</keyword>
<feature type="transmembrane region" description="Helical" evidence="1">
    <location>
        <begin position="271"/>
        <end position="290"/>
    </location>
</feature>
<dbReference type="RefSeq" id="WP_117962778.1">
    <property type="nucleotide sequence ID" value="NZ_QSOF01000005.1"/>
</dbReference>
<keyword evidence="1" id="KW-0472">Membrane</keyword>
<feature type="transmembrane region" description="Helical" evidence="1">
    <location>
        <begin position="302"/>
        <end position="319"/>
    </location>
</feature>
<reference evidence="3 4" key="1">
    <citation type="submission" date="2018-08" db="EMBL/GenBank/DDBJ databases">
        <title>A genome reference for cultivated species of the human gut microbiota.</title>
        <authorList>
            <person name="Zou Y."/>
            <person name="Xue W."/>
            <person name="Luo G."/>
        </authorList>
    </citation>
    <scope>NUCLEOTIDE SEQUENCE [LARGE SCALE GENOMIC DNA]</scope>
    <source>
        <strain evidence="3 4">TM10-17</strain>
    </source>
</reference>
<sequence>MKTIISSATKTRDNSIDILRSFALIAIILIHCHPDSNFVCQLTEFNVPMMVFLSGVSYALSSKNESYGSYCWKRFKRLILPAWIFIWGYGCVLSFLSSNFMAKFLLFNSIFYTYWFVWIIRVFFLIALLAPLFKKYINFINSSKKIATQLTLVYVCYEITLRYINTDFLLWNIFAQIIPYSIFFILGMVTVKTGGVKIHYTIQRSGLLIFTIIAFYYYSTSHQFIVTSAYKYPPQIYYSSFAIAIISILWMRRKSIERKMNGMLEGKVSTFFKYIGSHTIWIYFWHIPFVEFFTYTNSDMHYMAKFAIAMSAAFLIVFLQEQLIRNLNTTNGRIQKWLNILFIG</sequence>
<feature type="transmembrane region" description="Helical" evidence="1">
    <location>
        <begin position="201"/>
        <end position="219"/>
    </location>
</feature>
<keyword evidence="3" id="KW-0808">Transferase</keyword>
<dbReference type="InterPro" id="IPR002656">
    <property type="entry name" value="Acyl_transf_3_dom"/>
</dbReference>
<evidence type="ECO:0000313" key="4">
    <source>
        <dbReference type="Proteomes" id="UP000263754"/>
    </source>
</evidence>
<feature type="transmembrane region" description="Helical" evidence="1">
    <location>
        <begin position="112"/>
        <end position="134"/>
    </location>
</feature>
<dbReference type="GO" id="GO:0016747">
    <property type="term" value="F:acyltransferase activity, transferring groups other than amino-acyl groups"/>
    <property type="evidence" value="ECO:0007669"/>
    <property type="project" value="InterPro"/>
</dbReference>
<feature type="transmembrane region" description="Helical" evidence="1">
    <location>
        <begin position="235"/>
        <end position="251"/>
    </location>
</feature>
<evidence type="ECO:0000256" key="1">
    <source>
        <dbReference type="SAM" id="Phobius"/>
    </source>
</evidence>
<proteinExistence type="predicted"/>
<gene>
    <name evidence="3" type="ORF">DXD90_04955</name>
</gene>
<dbReference type="Proteomes" id="UP000263754">
    <property type="component" value="Unassembled WGS sequence"/>
</dbReference>
<protein>
    <submittedName>
        <fullName evidence="3">Acyltransferase</fullName>
    </submittedName>
</protein>
<keyword evidence="1" id="KW-0812">Transmembrane</keyword>
<organism evidence="3 4">
    <name type="scientific">Bacteroides uniformis</name>
    <dbReference type="NCBI Taxonomy" id="820"/>
    <lineage>
        <taxon>Bacteria</taxon>
        <taxon>Pseudomonadati</taxon>
        <taxon>Bacteroidota</taxon>
        <taxon>Bacteroidia</taxon>
        <taxon>Bacteroidales</taxon>
        <taxon>Bacteroidaceae</taxon>
        <taxon>Bacteroides</taxon>
    </lineage>
</organism>
<name>A0A374N2W2_BACUN</name>
<feature type="transmembrane region" description="Helical" evidence="1">
    <location>
        <begin position="146"/>
        <end position="164"/>
    </location>
</feature>
<dbReference type="Pfam" id="PF01757">
    <property type="entry name" value="Acyl_transf_3"/>
    <property type="match status" value="1"/>
</dbReference>
<feature type="transmembrane region" description="Helical" evidence="1">
    <location>
        <begin position="82"/>
        <end position="106"/>
    </location>
</feature>
<comment type="caution">
    <text evidence="3">The sequence shown here is derived from an EMBL/GenBank/DDBJ whole genome shotgun (WGS) entry which is preliminary data.</text>
</comment>
<feature type="domain" description="Acyltransferase 3" evidence="2">
    <location>
        <begin position="14"/>
        <end position="319"/>
    </location>
</feature>
<evidence type="ECO:0000259" key="2">
    <source>
        <dbReference type="Pfam" id="PF01757"/>
    </source>
</evidence>
<feature type="transmembrane region" description="Helical" evidence="1">
    <location>
        <begin position="170"/>
        <end position="189"/>
    </location>
</feature>
<keyword evidence="1" id="KW-1133">Transmembrane helix</keyword>